<protein>
    <recommendedName>
        <fullName evidence="2">DUF6671 domain-containing protein</fullName>
    </recommendedName>
</protein>
<keyword evidence="4" id="KW-1185">Reference proteome</keyword>
<accession>A0ABT1M5P9</accession>
<organism evidence="3 4">
    <name type="scientific">Mycolicibacterium arenosum</name>
    <dbReference type="NCBI Taxonomy" id="2952157"/>
    <lineage>
        <taxon>Bacteria</taxon>
        <taxon>Bacillati</taxon>
        <taxon>Actinomycetota</taxon>
        <taxon>Actinomycetes</taxon>
        <taxon>Mycobacteriales</taxon>
        <taxon>Mycobacteriaceae</taxon>
        <taxon>Mycolicibacterium</taxon>
    </lineage>
</organism>
<feature type="region of interest" description="Disordered" evidence="1">
    <location>
        <begin position="1"/>
        <end position="20"/>
    </location>
</feature>
<dbReference type="Pfam" id="PF20376">
    <property type="entry name" value="DUF6671"/>
    <property type="match status" value="1"/>
</dbReference>
<proteinExistence type="predicted"/>
<feature type="domain" description="DUF6671" evidence="2">
    <location>
        <begin position="81"/>
        <end position="295"/>
    </location>
</feature>
<evidence type="ECO:0000313" key="3">
    <source>
        <dbReference type="EMBL" id="MCP9273132.1"/>
    </source>
</evidence>
<comment type="caution">
    <text evidence="3">The sequence shown here is derived from an EMBL/GenBank/DDBJ whole genome shotgun (WGS) entry which is preliminary data.</text>
</comment>
<evidence type="ECO:0000256" key="1">
    <source>
        <dbReference type="SAM" id="MobiDB-lite"/>
    </source>
</evidence>
<dbReference type="Proteomes" id="UP001651690">
    <property type="component" value="Unassembled WGS sequence"/>
</dbReference>
<dbReference type="InterPro" id="IPR046612">
    <property type="entry name" value="DUF6671"/>
</dbReference>
<dbReference type="RefSeq" id="WP_255060374.1">
    <property type="nucleotide sequence ID" value="NZ_JANDBD010000004.1"/>
</dbReference>
<name>A0ABT1M5P9_9MYCO</name>
<evidence type="ECO:0000259" key="2">
    <source>
        <dbReference type="Pfam" id="PF20376"/>
    </source>
</evidence>
<dbReference type="EMBL" id="JANDBD010000004">
    <property type="protein sequence ID" value="MCP9273132.1"/>
    <property type="molecule type" value="Genomic_DNA"/>
</dbReference>
<sequence length="295" mass="31715">MSNFVRVTPHEGGPSDASPYRGCALAVGTRHGKERQFAPAFDEILGARLVVPVDLDTDRYGTFSGEVARTRPAVEVVRMKARLGMRATGLRRGLASEASYEPLVGLGWSLHEEILLFVDDVDGFEVLEGLRAVTLLTDSYRVRSIAELPAAVLDAVAEQALIVRPSAAGGTGEITKGITRIDELRTAIMVAAQASVDESAVVEPDLRAHHNPGRQQVLRQLAYRLARRLATPCPSCGSPGYGRTEVERGLPCRGCLSPTDLLLNEIHACAVCTYRIAVKVAQSDADPGTCTRCNP</sequence>
<evidence type="ECO:0000313" key="4">
    <source>
        <dbReference type="Proteomes" id="UP001651690"/>
    </source>
</evidence>
<gene>
    <name evidence="3" type="ORF">NM203_13150</name>
</gene>
<reference evidence="3 4" key="1">
    <citation type="submission" date="2022-06" db="EMBL/GenBank/DDBJ databases">
        <title>Mycolicibacterium sp. CAU 1645 isolated from seawater.</title>
        <authorList>
            <person name="Kim W."/>
        </authorList>
    </citation>
    <scope>NUCLEOTIDE SEQUENCE [LARGE SCALE GENOMIC DNA]</scope>
    <source>
        <strain evidence="3 4">CAU 1645</strain>
    </source>
</reference>